<dbReference type="AlphaFoldDB" id="Q13SC2"/>
<dbReference type="Proteomes" id="UP000001817">
    <property type="component" value="Chromosome 2"/>
</dbReference>
<dbReference type="KEGG" id="bxe:Bxe_B2978"/>
<dbReference type="EMBL" id="CP000271">
    <property type="protein sequence ID" value="ABE33017.1"/>
    <property type="molecule type" value="Genomic_DNA"/>
</dbReference>
<organism evidence="1 2">
    <name type="scientific">Paraburkholderia xenovorans (strain LB400)</name>
    <dbReference type="NCBI Taxonomy" id="266265"/>
    <lineage>
        <taxon>Bacteria</taxon>
        <taxon>Pseudomonadati</taxon>
        <taxon>Pseudomonadota</taxon>
        <taxon>Betaproteobacteria</taxon>
        <taxon>Burkholderiales</taxon>
        <taxon>Burkholderiaceae</taxon>
        <taxon>Paraburkholderia</taxon>
    </lineage>
</organism>
<proteinExistence type="predicted"/>
<evidence type="ECO:0000313" key="2">
    <source>
        <dbReference type="Proteomes" id="UP000001817"/>
    </source>
</evidence>
<evidence type="ECO:0000313" key="1">
    <source>
        <dbReference type="EMBL" id="ABE33017.1"/>
    </source>
</evidence>
<protein>
    <submittedName>
        <fullName evidence="1">Uncharacterized protein</fullName>
    </submittedName>
</protein>
<reference evidence="1 2" key="1">
    <citation type="journal article" date="2006" name="Proc. Natl. Acad. Sci. U.S.A.">
        <title>Burkholderia xenovorans LB400 harbors a multi-replicon, 9.73-Mbp genome shaped for versatility.</title>
        <authorList>
            <person name="Chain P.S."/>
            <person name="Denef V.J."/>
            <person name="Konstantinidis K.T."/>
            <person name="Vergez L.M."/>
            <person name="Agullo L."/>
            <person name="Reyes V.L."/>
            <person name="Hauser L."/>
            <person name="Cordova M."/>
            <person name="Gomez L."/>
            <person name="Gonzalez M."/>
            <person name="Land M."/>
            <person name="Lao V."/>
            <person name="Larimer F."/>
            <person name="LiPuma J.J."/>
            <person name="Mahenthiralingam E."/>
            <person name="Malfatti S.A."/>
            <person name="Marx C.J."/>
            <person name="Parnell J.J."/>
            <person name="Ramette A."/>
            <person name="Richardson P."/>
            <person name="Seeger M."/>
            <person name="Smith D."/>
            <person name="Spilker T."/>
            <person name="Sul W.J."/>
            <person name="Tsoi T.V."/>
            <person name="Ulrich L.E."/>
            <person name="Zhulin I.B."/>
            <person name="Tiedje J.M."/>
        </authorList>
    </citation>
    <scope>NUCLEOTIDE SEQUENCE [LARGE SCALE GENOMIC DNA]</scope>
    <source>
        <strain evidence="1 2">LB400</strain>
    </source>
</reference>
<accession>Q13SC2</accession>
<keyword evidence="2" id="KW-1185">Reference proteome</keyword>
<sequence length="148" mass="16382">MIEKQDVFGVSDETQSFLIRAPCLRHAGDRRRGCAGRLQQQRAAVPVGRPRHDAGAMPGWFRLLLAAGRRELRRRIRRRAPVDRERHAQPDLRLPGEITGRAGRARPARSASQAFLRSARRATTSAGVSIAASISLVLAEWLIRASSS</sequence>
<gene>
    <name evidence="1" type="ORF">Bxe_B2978</name>
</gene>
<name>Q13SC2_PARXL</name>